<protein>
    <submittedName>
        <fullName evidence="1">Bacillithiol system redox-active protein YtxJ</fullName>
    </submittedName>
</protein>
<evidence type="ECO:0000313" key="2">
    <source>
        <dbReference type="Proteomes" id="UP000662783"/>
    </source>
</evidence>
<dbReference type="InterPro" id="IPR022551">
    <property type="entry name" value="BrxC"/>
</dbReference>
<dbReference type="SUPFAM" id="SSF52833">
    <property type="entry name" value="Thioredoxin-like"/>
    <property type="match status" value="1"/>
</dbReference>
<dbReference type="KEGG" id="fuv:JR347_02050"/>
<dbReference type="Proteomes" id="UP000662783">
    <property type="component" value="Chromosome"/>
</dbReference>
<sequence>MNWNHLTSEDQLKAAINESEETPVLIFKHSTRCSISSMALNRLERSWSESEGIKPYYLDLIQFRSLSNQIASQLNVEHQSPQAILIKNKAVVHHSSHMGISYSDISKSVIA</sequence>
<dbReference type="Gene3D" id="3.40.30.10">
    <property type="entry name" value="Glutaredoxin"/>
    <property type="match status" value="1"/>
</dbReference>
<dbReference type="Pfam" id="PF11009">
    <property type="entry name" value="BrxC"/>
    <property type="match status" value="1"/>
</dbReference>
<dbReference type="InterPro" id="IPR036249">
    <property type="entry name" value="Thioredoxin-like_sf"/>
</dbReference>
<name>A0A974WGJ3_9BACT</name>
<dbReference type="EMBL" id="CP070608">
    <property type="protein sequence ID" value="QSE97891.1"/>
    <property type="molecule type" value="Genomic_DNA"/>
</dbReference>
<organism evidence="1 2">
    <name type="scientific">Fulvivirga lutea</name>
    <dbReference type="NCBI Taxonomy" id="2810512"/>
    <lineage>
        <taxon>Bacteria</taxon>
        <taxon>Pseudomonadati</taxon>
        <taxon>Bacteroidota</taxon>
        <taxon>Cytophagia</taxon>
        <taxon>Cytophagales</taxon>
        <taxon>Fulvivirgaceae</taxon>
        <taxon>Fulvivirga</taxon>
    </lineage>
</organism>
<evidence type="ECO:0000313" key="1">
    <source>
        <dbReference type="EMBL" id="QSE97891.1"/>
    </source>
</evidence>
<proteinExistence type="predicted"/>
<dbReference type="AlphaFoldDB" id="A0A974WGJ3"/>
<keyword evidence="2" id="KW-1185">Reference proteome</keyword>
<accession>A0A974WGJ3</accession>
<reference evidence="1" key="1">
    <citation type="submission" date="2021-02" db="EMBL/GenBank/DDBJ databases">
        <title>Fulvivirga sp. S481 isolated from sea water.</title>
        <authorList>
            <person name="Bae S.S."/>
            <person name="Baek K."/>
        </authorList>
    </citation>
    <scope>NUCLEOTIDE SEQUENCE</scope>
    <source>
        <strain evidence="1">S481</strain>
    </source>
</reference>
<gene>
    <name evidence="1" type="primary">ytxJ</name>
    <name evidence="1" type="ORF">JR347_02050</name>
</gene>
<dbReference type="RefSeq" id="WP_205722399.1">
    <property type="nucleotide sequence ID" value="NZ_CP070608.1"/>
</dbReference>
<dbReference type="NCBIfam" id="TIGR04019">
    <property type="entry name" value="B_thiol_YtxJ"/>
    <property type="match status" value="1"/>
</dbReference>